<accession>A0A2V4AZG0</accession>
<dbReference type="AlphaFoldDB" id="A0A2V4AZG0"/>
<sequence length="138" mass="14831">MTQVREIMTSDPACVDSSDTVAHAARKMADADVGALPIRGEDNQLKGMLTDRDIVVRVLAEGKDPVALHASELARGDVVTVRPDDDVAEALDKMARHQVRRLPVVEGQRLVGIVAQADAARHLDERKVGGTVESISES</sequence>
<organism evidence="2 3">
    <name type="scientific">Prauserella muralis</name>
    <dbReference type="NCBI Taxonomy" id="588067"/>
    <lineage>
        <taxon>Bacteria</taxon>
        <taxon>Bacillati</taxon>
        <taxon>Actinomycetota</taxon>
        <taxon>Actinomycetes</taxon>
        <taxon>Pseudonocardiales</taxon>
        <taxon>Pseudonocardiaceae</taxon>
        <taxon>Prauserella</taxon>
    </lineage>
</organism>
<dbReference type="GO" id="GO:0016301">
    <property type="term" value="F:kinase activity"/>
    <property type="evidence" value="ECO:0007669"/>
    <property type="project" value="UniProtKB-KW"/>
</dbReference>
<proteinExistence type="predicted"/>
<protein>
    <submittedName>
        <fullName evidence="2">Histidine kinase</fullName>
    </submittedName>
</protein>
<keyword evidence="3" id="KW-1185">Reference proteome</keyword>
<evidence type="ECO:0000256" key="1">
    <source>
        <dbReference type="ARBA" id="ARBA00023122"/>
    </source>
</evidence>
<dbReference type="CDD" id="cd04622">
    <property type="entry name" value="CBS_pair_HRP1_like"/>
    <property type="match status" value="1"/>
</dbReference>
<dbReference type="SMART" id="SM00116">
    <property type="entry name" value="CBS"/>
    <property type="match status" value="2"/>
</dbReference>
<dbReference type="PANTHER" id="PTHR43080">
    <property type="entry name" value="CBS DOMAIN-CONTAINING PROTEIN CBSX3, MITOCHONDRIAL"/>
    <property type="match status" value="1"/>
</dbReference>
<dbReference type="PANTHER" id="PTHR43080:SF2">
    <property type="entry name" value="CBS DOMAIN-CONTAINING PROTEIN"/>
    <property type="match status" value="1"/>
</dbReference>
<keyword evidence="1" id="KW-0129">CBS domain</keyword>
<keyword evidence="2" id="KW-0418">Kinase</keyword>
<dbReference type="OrthoDB" id="9789996at2"/>
<dbReference type="InterPro" id="IPR051257">
    <property type="entry name" value="Diverse_CBS-Domain"/>
</dbReference>
<dbReference type="Pfam" id="PF00571">
    <property type="entry name" value="CBS"/>
    <property type="match status" value="2"/>
</dbReference>
<dbReference type="PROSITE" id="PS51371">
    <property type="entry name" value="CBS"/>
    <property type="match status" value="2"/>
</dbReference>
<keyword evidence="2" id="KW-0808">Transferase</keyword>
<evidence type="ECO:0000313" key="3">
    <source>
        <dbReference type="Proteomes" id="UP000249915"/>
    </source>
</evidence>
<dbReference type="InterPro" id="IPR000644">
    <property type="entry name" value="CBS_dom"/>
</dbReference>
<dbReference type="Proteomes" id="UP000249915">
    <property type="component" value="Unassembled WGS sequence"/>
</dbReference>
<dbReference type="RefSeq" id="WP_112281315.1">
    <property type="nucleotide sequence ID" value="NZ_MASW01000002.1"/>
</dbReference>
<name>A0A2V4AZG0_9PSEU</name>
<dbReference type="EMBL" id="MASW01000002">
    <property type="protein sequence ID" value="PXY27314.1"/>
    <property type="molecule type" value="Genomic_DNA"/>
</dbReference>
<comment type="caution">
    <text evidence="2">The sequence shown here is derived from an EMBL/GenBank/DDBJ whole genome shotgun (WGS) entry which is preliminary data.</text>
</comment>
<evidence type="ECO:0000313" key="2">
    <source>
        <dbReference type="EMBL" id="PXY27314.1"/>
    </source>
</evidence>
<dbReference type="InterPro" id="IPR046342">
    <property type="entry name" value="CBS_dom_sf"/>
</dbReference>
<dbReference type="SUPFAM" id="SSF54631">
    <property type="entry name" value="CBS-domain pair"/>
    <property type="match status" value="1"/>
</dbReference>
<gene>
    <name evidence="2" type="ORF">BAY60_12770</name>
</gene>
<reference evidence="2 3" key="1">
    <citation type="submission" date="2016-07" db="EMBL/GenBank/DDBJ databases">
        <title>Draft genome sequence of Prauserella muralis DSM 45305, isolated from a mould-covered wall in an indoor environment.</title>
        <authorList>
            <person name="Ruckert C."/>
            <person name="Albersmeier A."/>
            <person name="Jiang C.-L."/>
            <person name="Jiang Y."/>
            <person name="Kalinowski J."/>
            <person name="Schneider O."/>
            <person name="Winkler A."/>
            <person name="Zotchev S.B."/>
        </authorList>
    </citation>
    <scope>NUCLEOTIDE SEQUENCE [LARGE SCALE GENOMIC DNA]</scope>
    <source>
        <strain evidence="2 3">DSM 45305</strain>
    </source>
</reference>
<dbReference type="Gene3D" id="3.10.580.10">
    <property type="entry name" value="CBS-domain"/>
    <property type="match status" value="1"/>
</dbReference>